<sequence length="91" mass="10902">IFTQNIREGYRTYGNTRLMRWLYERTRSIFFPQFGLLPVKLRTYIGEPIPYDPNITAQQLAEKTKAAVEALRDKHQKIPGSIWRALWERFE</sequence>
<accession>A0A8D0BVA6</accession>
<keyword evidence="2" id="KW-1185">Reference proteome</keyword>
<name>A0A8D0BVA6_SALMN</name>
<dbReference type="OMA" id="EWIYERI"/>
<dbReference type="PANTHER" id="PTHR22753:SF23">
    <property type="entry name" value="TRANSMEMBRANE PROTEIN 68"/>
    <property type="match status" value="1"/>
</dbReference>
<dbReference type="GeneTree" id="ENSGT00940000170053"/>
<organism evidence="1 2">
    <name type="scientific">Salvator merianae</name>
    <name type="common">Argentine black and white tegu</name>
    <name type="synonym">Tupinambis merianae</name>
    <dbReference type="NCBI Taxonomy" id="96440"/>
    <lineage>
        <taxon>Eukaryota</taxon>
        <taxon>Metazoa</taxon>
        <taxon>Chordata</taxon>
        <taxon>Craniata</taxon>
        <taxon>Vertebrata</taxon>
        <taxon>Euteleostomi</taxon>
        <taxon>Lepidosauria</taxon>
        <taxon>Squamata</taxon>
        <taxon>Bifurcata</taxon>
        <taxon>Unidentata</taxon>
        <taxon>Episquamata</taxon>
        <taxon>Laterata</taxon>
        <taxon>Teiioidea</taxon>
        <taxon>Teiidae</taxon>
        <taxon>Salvator</taxon>
    </lineage>
</organism>
<reference evidence="1" key="2">
    <citation type="submission" date="2025-09" db="UniProtKB">
        <authorList>
            <consortium name="Ensembl"/>
        </authorList>
    </citation>
    <scope>IDENTIFICATION</scope>
</reference>
<protein>
    <submittedName>
        <fullName evidence="1">Uncharacterized protein</fullName>
    </submittedName>
</protein>
<dbReference type="Proteomes" id="UP000694421">
    <property type="component" value="Unplaced"/>
</dbReference>
<proteinExistence type="predicted"/>
<dbReference type="GO" id="GO:0016020">
    <property type="term" value="C:membrane"/>
    <property type="evidence" value="ECO:0007669"/>
    <property type="project" value="TreeGrafter"/>
</dbReference>
<dbReference type="Ensembl" id="ENSSMRT00000015603.1">
    <property type="protein sequence ID" value="ENSSMRP00000013391.1"/>
    <property type="gene ID" value="ENSSMRG00000010419.1"/>
</dbReference>
<reference evidence="1" key="1">
    <citation type="submission" date="2025-08" db="UniProtKB">
        <authorList>
            <consortium name="Ensembl"/>
        </authorList>
    </citation>
    <scope>IDENTIFICATION</scope>
</reference>
<dbReference type="PANTHER" id="PTHR22753">
    <property type="entry name" value="TRANSMEMBRANE PROTEIN 68"/>
    <property type="match status" value="1"/>
</dbReference>
<dbReference type="AlphaFoldDB" id="A0A8D0BVA6"/>
<evidence type="ECO:0000313" key="1">
    <source>
        <dbReference type="Ensembl" id="ENSSMRP00000013391.1"/>
    </source>
</evidence>
<evidence type="ECO:0000313" key="2">
    <source>
        <dbReference type="Proteomes" id="UP000694421"/>
    </source>
</evidence>